<feature type="transmembrane region" description="Helical" evidence="5">
    <location>
        <begin position="33"/>
        <end position="53"/>
    </location>
</feature>
<dbReference type="InterPro" id="IPR050638">
    <property type="entry name" value="AA-Vitamin_Transporters"/>
</dbReference>
<comment type="caution">
    <text evidence="7">The sequence shown here is derived from an EMBL/GenBank/DDBJ whole genome shotgun (WGS) entry which is preliminary data.</text>
</comment>
<dbReference type="GO" id="GO:0016020">
    <property type="term" value="C:membrane"/>
    <property type="evidence" value="ECO:0007669"/>
    <property type="project" value="UniProtKB-SubCell"/>
</dbReference>
<evidence type="ECO:0000313" key="8">
    <source>
        <dbReference type="Proteomes" id="UP000623842"/>
    </source>
</evidence>
<protein>
    <recommendedName>
        <fullName evidence="6">EamA domain-containing protein</fullName>
    </recommendedName>
</protein>
<reference evidence="7" key="2">
    <citation type="submission" date="2020-09" db="EMBL/GenBank/DDBJ databases">
        <authorList>
            <person name="Sun Q."/>
            <person name="Kim S."/>
        </authorList>
    </citation>
    <scope>NUCLEOTIDE SEQUENCE</scope>
    <source>
        <strain evidence="7">KCTC 42731</strain>
    </source>
</reference>
<keyword evidence="2 5" id="KW-0812">Transmembrane</keyword>
<evidence type="ECO:0000256" key="3">
    <source>
        <dbReference type="ARBA" id="ARBA00022989"/>
    </source>
</evidence>
<feature type="transmembrane region" description="Helical" evidence="5">
    <location>
        <begin position="265"/>
        <end position="285"/>
    </location>
</feature>
<dbReference type="EMBL" id="BNCK01000012">
    <property type="protein sequence ID" value="GHG05909.1"/>
    <property type="molecule type" value="Genomic_DNA"/>
</dbReference>
<feature type="transmembrane region" description="Helical" evidence="5">
    <location>
        <begin position="96"/>
        <end position="113"/>
    </location>
</feature>
<dbReference type="Pfam" id="PF00892">
    <property type="entry name" value="EamA"/>
    <property type="match status" value="2"/>
</dbReference>
<evidence type="ECO:0000256" key="5">
    <source>
        <dbReference type="SAM" id="Phobius"/>
    </source>
</evidence>
<evidence type="ECO:0000256" key="1">
    <source>
        <dbReference type="ARBA" id="ARBA00004141"/>
    </source>
</evidence>
<feature type="transmembrane region" description="Helical" evidence="5">
    <location>
        <begin position="148"/>
        <end position="168"/>
    </location>
</feature>
<feature type="transmembrane region" description="Helical" evidence="5">
    <location>
        <begin position="65"/>
        <end position="84"/>
    </location>
</feature>
<keyword evidence="3 5" id="KW-1133">Transmembrane helix</keyword>
<accession>A0A919EPZ6</accession>
<dbReference type="InterPro" id="IPR037185">
    <property type="entry name" value="EmrE-like"/>
</dbReference>
<feature type="transmembrane region" description="Helical" evidence="5">
    <location>
        <begin position="240"/>
        <end position="259"/>
    </location>
</feature>
<feature type="domain" description="EamA" evidence="6">
    <location>
        <begin position="152"/>
        <end position="282"/>
    </location>
</feature>
<reference evidence="7" key="1">
    <citation type="journal article" date="2014" name="Int. J. Syst. Evol. Microbiol.">
        <title>Complete genome sequence of Corynebacterium casei LMG S-19264T (=DSM 44701T), isolated from a smear-ripened cheese.</title>
        <authorList>
            <consortium name="US DOE Joint Genome Institute (JGI-PGF)"/>
            <person name="Walter F."/>
            <person name="Albersmeier A."/>
            <person name="Kalinowski J."/>
            <person name="Ruckert C."/>
        </authorList>
    </citation>
    <scope>NUCLEOTIDE SEQUENCE</scope>
    <source>
        <strain evidence="7">KCTC 42731</strain>
    </source>
</reference>
<feature type="transmembrane region" description="Helical" evidence="5">
    <location>
        <begin position="209"/>
        <end position="228"/>
    </location>
</feature>
<evidence type="ECO:0000313" key="7">
    <source>
        <dbReference type="EMBL" id="GHG05909.1"/>
    </source>
</evidence>
<dbReference type="PANTHER" id="PTHR32322">
    <property type="entry name" value="INNER MEMBRANE TRANSPORTER"/>
    <property type="match status" value="1"/>
</dbReference>
<keyword evidence="4 5" id="KW-0472">Membrane</keyword>
<gene>
    <name evidence="7" type="ORF">GCM10017161_39340</name>
</gene>
<dbReference type="SUPFAM" id="SSF103481">
    <property type="entry name" value="Multidrug resistance efflux transporter EmrE"/>
    <property type="match status" value="2"/>
</dbReference>
<keyword evidence="8" id="KW-1185">Reference proteome</keyword>
<feature type="transmembrane region" description="Helical" evidence="5">
    <location>
        <begin position="7"/>
        <end position="27"/>
    </location>
</feature>
<feature type="domain" description="EamA" evidence="6">
    <location>
        <begin position="11"/>
        <end position="136"/>
    </location>
</feature>
<proteinExistence type="predicted"/>
<dbReference type="Proteomes" id="UP000623842">
    <property type="component" value="Unassembled WGS sequence"/>
</dbReference>
<dbReference type="PANTHER" id="PTHR32322:SF9">
    <property type="entry name" value="AMINO-ACID METABOLITE EFFLUX PUMP-RELATED"/>
    <property type="match status" value="1"/>
</dbReference>
<dbReference type="InterPro" id="IPR000620">
    <property type="entry name" value="EamA_dom"/>
</dbReference>
<evidence type="ECO:0000256" key="2">
    <source>
        <dbReference type="ARBA" id="ARBA00022692"/>
    </source>
</evidence>
<comment type="subcellular location">
    <subcellularLocation>
        <location evidence="1">Membrane</location>
        <topology evidence="1">Multi-pass membrane protein</topology>
    </subcellularLocation>
</comment>
<dbReference type="RefSeq" id="WP_189774259.1">
    <property type="nucleotide sequence ID" value="NZ_BNCK01000012.1"/>
</dbReference>
<sequence>MNTKPLIELPLLAAIWGASFLFMKVGVPEFGAFFYMALRTSIALIFLFFILAIKKQVHTLTQDKWHLFVVGTLNTAIPFVLFGWATLTLTASTTSVLNSTVPMFGALVAVVWLKDSLLKSQVLGLLIGFIGVYVLMMDKLHYKQATFLLPTLAVLGATLCYGIGANYSKRYLSHLKPLTLATGSQLSATITLLPIGLCFLPAHVPSQEAILSVLVIGLLCTGFAYLLFFRLINSLGPTKAVSVTYLIPVFGILWGNLFLQEEITFTMLSGCTLIAVGVALTTGMLKRFTAKKIKPEITV</sequence>
<dbReference type="AlphaFoldDB" id="A0A919EPZ6"/>
<feature type="transmembrane region" description="Helical" evidence="5">
    <location>
        <begin position="120"/>
        <end position="136"/>
    </location>
</feature>
<name>A0A919EPZ6_9GAMM</name>
<organism evidence="7 8">
    <name type="scientific">Thalassotalea marina</name>
    <dbReference type="NCBI Taxonomy" id="1673741"/>
    <lineage>
        <taxon>Bacteria</taxon>
        <taxon>Pseudomonadati</taxon>
        <taxon>Pseudomonadota</taxon>
        <taxon>Gammaproteobacteria</taxon>
        <taxon>Alteromonadales</taxon>
        <taxon>Colwelliaceae</taxon>
        <taxon>Thalassotalea</taxon>
    </lineage>
</organism>
<evidence type="ECO:0000259" key="6">
    <source>
        <dbReference type="Pfam" id="PF00892"/>
    </source>
</evidence>
<feature type="transmembrane region" description="Helical" evidence="5">
    <location>
        <begin position="180"/>
        <end position="203"/>
    </location>
</feature>
<evidence type="ECO:0000256" key="4">
    <source>
        <dbReference type="ARBA" id="ARBA00023136"/>
    </source>
</evidence>